<name>A0A833S038_PHYIN</name>
<dbReference type="PANTHER" id="PTHR46759:SF1">
    <property type="entry name" value="LEUCINE-RICH REPEAT-CONTAINING PROTEIN 72"/>
    <property type="match status" value="1"/>
</dbReference>
<gene>
    <name evidence="2" type="ORF">GN244_ATG18113</name>
</gene>
<dbReference type="PANTHER" id="PTHR46759">
    <property type="entry name" value="LEUCINE-RICH REPEAT-CONTAINING PROTEIN 72"/>
    <property type="match status" value="1"/>
</dbReference>
<feature type="region of interest" description="Disordered" evidence="1">
    <location>
        <begin position="154"/>
        <end position="222"/>
    </location>
</feature>
<evidence type="ECO:0008006" key="4">
    <source>
        <dbReference type="Google" id="ProtNLM"/>
    </source>
</evidence>
<protein>
    <recommendedName>
        <fullName evidence="4">U2A'/phosphoprotein 32 family A C-terminal domain-containing protein</fullName>
    </recommendedName>
</protein>
<evidence type="ECO:0000313" key="3">
    <source>
        <dbReference type="Proteomes" id="UP000602510"/>
    </source>
</evidence>
<evidence type="ECO:0000313" key="2">
    <source>
        <dbReference type="EMBL" id="KAF4030121.1"/>
    </source>
</evidence>
<organism evidence="2 3">
    <name type="scientific">Phytophthora infestans</name>
    <name type="common">Potato late blight agent</name>
    <name type="synonym">Botrytis infestans</name>
    <dbReference type="NCBI Taxonomy" id="4787"/>
    <lineage>
        <taxon>Eukaryota</taxon>
        <taxon>Sar</taxon>
        <taxon>Stramenopiles</taxon>
        <taxon>Oomycota</taxon>
        <taxon>Peronosporomycetes</taxon>
        <taxon>Peronosporales</taxon>
        <taxon>Peronosporaceae</taxon>
        <taxon>Phytophthora</taxon>
    </lineage>
</organism>
<accession>A0A833S038</accession>
<proteinExistence type="predicted"/>
<dbReference type="Proteomes" id="UP000602510">
    <property type="component" value="Unassembled WGS sequence"/>
</dbReference>
<dbReference type="EMBL" id="WSZM01000711">
    <property type="protein sequence ID" value="KAF4030121.1"/>
    <property type="molecule type" value="Genomic_DNA"/>
</dbReference>
<dbReference type="InterPro" id="IPR042655">
    <property type="entry name" value="LRC72"/>
</dbReference>
<dbReference type="AlphaFoldDB" id="A0A833S038"/>
<sequence>MSTANVTRKWRLSDPHAELPIKNHKYVKNCTEMYMANKRIDKIANFDAFVSLEVLWINDNQIQEHDGLNGCFRLKQIYAHNNCIRYVKRFKEVRGEFDWLKVVIERDITRMEKWLDSSRKERKEIANLKVKGKEINWDEDTLERIPALKEIQKKIDRQNDPSSNHKGGNNEAKLADAVNPSEQVQEHLGDRLQTTQGHQRDCPLGCERGGHGECHAGGGSEG</sequence>
<dbReference type="Gene3D" id="3.80.10.10">
    <property type="entry name" value="Ribonuclease Inhibitor"/>
    <property type="match status" value="1"/>
</dbReference>
<reference evidence="2" key="1">
    <citation type="submission" date="2020-04" db="EMBL/GenBank/DDBJ databases">
        <title>Hybrid Assembly of Korean Phytophthora infestans isolates.</title>
        <authorList>
            <person name="Prokchorchik M."/>
            <person name="Lee Y."/>
            <person name="Seo J."/>
            <person name="Cho J.-H."/>
            <person name="Park Y.-E."/>
            <person name="Jang D.-C."/>
            <person name="Im J.-S."/>
            <person name="Choi J.-G."/>
            <person name="Park H.-J."/>
            <person name="Lee G.-B."/>
            <person name="Lee Y.-G."/>
            <person name="Hong S.-Y."/>
            <person name="Cho K."/>
            <person name="Sohn K.H."/>
        </authorList>
    </citation>
    <scope>NUCLEOTIDE SEQUENCE</scope>
    <source>
        <strain evidence="2">KR_1_A1</strain>
    </source>
</reference>
<comment type="caution">
    <text evidence="2">The sequence shown here is derived from an EMBL/GenBank/DDBJ whole genome shotgun (WGS) entry which is preliminary data.</text>
</comment>
<evidence type="ECO:0000256" key="1">
    <source>
        <dbReference type="SAM" id="MobiDB-lite"/>
    </source>
</evidence>
<keyword evidence="3" id="KW-1185">Reference proteome</keyword>
<dbReference type="SUPFAM" id="SSF52058">
    <property type="entry name" value="L domain-like"/>
    <property type="match status" value="1"/>
</dbReference>
<dbReference type="InterPro" id="IPR032675">
    <property type="entry name" value="LRR_dom_sf"/>
</dbReference>